<dbReference type="EnsemblMetazoa" id="XM_017130865.2">
    <property type="protein sequence ID" value="XP_016986354.2"/>
    <property type="gene ID" value="LOC108049622"/>
</dbReference>
<dbReference type="InterPro" id="IPR015510">
    <property type="entry name" value="PGRP"/>
</dbReference>
<evidence type="ECO:0000259" key="5">
    <source>
        <dbReference type="SMART" id="SM00644"/>
    </source>
</evidence>
<dbReference type="PANTHER" id="PTHR11022:SF75">
    <property type="entry name" value="PEPTIDOGLYCAN-RECOGNITION PROTEIN SB1-RELATED"/>
    <property type="match status" value="1"/>
</dbReference>
<proteinExistence type="inferred from homology"/>
<dbReference type="PANTHER" id="PTHR11022">
    <property type="entry name" value="PEPTIDOGLYCAN RECOGNITION PROTEIN"/>
    <property type="match status" value="1"/>
</dbReference>
<evidence type="ECO:0000256" key="3">
    <source>
        <dbReference type="ARBA" id="ARBA00022859"/>
    </source>
</evidence>
<evidence type="ECO:0008006" key="9">
    <source>
        <dbReference type="Google" id="ProtNLM"/>
    </source>
</evidence>
<comment type="similarity">
    <text evidence="1">Belongs to the N-acetylmuramoyl-L-alanine amidase 2 family.</text>
</comment>
<evidence type="ECO:0000313" key="8">
    <source>
        <dbReference type="Proteomes" id="UP001652680"/>
    </source>
</evidence>
<dbReference type="Pfam" id="PF01510">
    <property type="entry name" value="Amidase_2"/>
    <property type="match status" value="2"/>
</dbReference>
<feature type="domain" description="Peptidoglycan recognition protein family" evidence="6">
    <location>
        <begin position="22"/>
        <end position="164"/>
    </location>
</feature>
<feature type="chain" id="PRO_5045395544" description="Peptidoglycan-recognition protein" evidence="4">
    <location>
        <begin position="22"/>
        <end position="370"/>
    </location>
</feature>
<keyword evidence="2" id="KW-0399">Innate immunity</keyword>
<protein>
    <recommendedName>
        <fullName evidence="9">Peptidoglycan-recognition protein</fullName>
    </recommendedName>
</protein>
<evidence type="ECO:0000313" key="7">
    <source>
        <dbReference type="EnsemblMetazoa" id="XP_016986354.2"/>
    </source>
</evidence>
<accession>A0ABM5HWD5</accession>
<dbReference type="InterPro" id="IPR036505">
    <property type="entry name" value="Amidase/PGRP_sf"/>
</dbReference>
<keyword evidence="4" id="KW-0732">Signal</keyword>
<dbReference type="SUPFAM" id="SSF55846">
    <property type="entry name" value="N-acetylmuramoyl-L-alanine amidase-like"/>
    <property type="match status" value="2"/>
</dbReference>
<dbReference type="InterPro" id="IPR002502">
    <property type="entry name" value="Amidase_domain"/>
</dbReference>
<sequence length="370" mass="40168">MVSKVALLLAVLVCSQYLAQGVYVVSKAEWGGRRASWTVGLGNYLSYAIIHHTAGSYCETRAQCNAVLQGVQNYHMDSLGWPDIGYNFLIGGDGNVYEGRGWNNMGAHAAEWNPYSIGISFLGNYNWDTLEPNMISAAQQLLNDAVNRGQLSSGYILYGHRQVSATECPGTHIWNEIRGWSHWSATMANKALVLLAVLFCAQAVLGVTIISKSEWGGRSATSKSTLASSLSYAVIHHTAGNYCSTKAACITQLKNIQAYHMDSLGWADIGYNFLIGGDGNVYEGRGWNVLGAHATNWNSKSIGISFLGNYNTNTLTSGQISAAKGLLSDAVSRGQIVSGYILYGHRQVGSTECPGTNIWNEIRTWSNWKA</sequence>
<dbReference type="InterPro" id="IPR006619">
    <property type="entry name" value="PGRP_domain_met/bac"/>
</dbReference>
<name>A0ABM5HWD5_DRORH</name>
<feature type="signal peptide" evidence="4">
    <location>
        <begin position="1"/>
        <end position="21"/>
    </location>
</feature>
<dbReference type="SMART" id="SM00644">
    <property type="entry name" value="Ami_2"/>
    <property type="match status" value="2"/>
</dbReference>
<dbReference type="SMART" id="SM00701">
    <property type="entry name" value="PGRP"/>
    <property type="match status" value="2"/>
</dbReference>
<dbReference type="Proteomes" id="UP001652680">
    <property type="component" value="Unassembled WGS sequence"/>
</dbReference>
<evidence type="ECO:0000256" key="2">
    <source>
        <dbReference type="ARBA" id="ARBA00022588"/>
    </source>
</evidence>
<evidence type="ECO:0000256" key="1">
    <source>
        <dbReference type="ARBA" id="ARBA00007553"/>
    </source>
</evidence>
<dbReference type="Gene3D" id="3.40.80.10">
    <property type="entry name" value="Peptidoglycan recognition protein-like"/>
    <property type="match status" value="2"/>
</dbReference>
<dbReference type="GeneID" id="108049622"/>
<reference evidence="7" key="2">
    <citation type="submission" date="2025-05" db="UniProtKB">
        <authorList>
            <consortium name="EnsemblMetazoa"/>
        </authorList>
    </citation>
    <scope>IDENTIFICATION</scope>
</reference>
<feature type="domain" description="N-acetylmuramoyl-L-alanine amidase" evidence="5">
    <location>
        <begin position="33"/>
        <end position="170"/>
    </location>
</feature>
<keyword evidence="3" id="KW-0391">Immunity</keyword>
<feature type="domain" description="N-acetylmuramoyl-L-alanine amidase" evidence="5">
    <location>
        <begin position="220"/>
        <end position="355"/>
    </location>
</feature>
<dbReference type="CDD" id="cd06583">
    <property type="entry name" value="PGRP"/>
    <property type="match status" value="2"/>
</dbReference>
<dbReference type="RefSeq" id="XP_016986354.2">
    <property type="nucleotide sequence ID" value="XM_017130865.2"/>
</dbReference>
<evidence type="ECO:0000259" key="6">
    <source>
        <dbReference type="SMART" id="SM00701"/>
    </source>
</evidence>
<reference evidence="8" key="1">
    <citation type="journal article" date="2021" name="Elife">
        <title>Highly contiguous assemblies of 101 drosophilid genomes.</title>
        <authorList>
            <person name="Kim B.Y."/>
            <person name="Wang J.R."/>
            <person name="Miller D.E."/>
            <person name="Barmina O."/>
            <person name="Delaney E."/>
            <person name="Thompson A."/>
            <person name="Comeault A.A."/>
            <person name="Peede D."/>
            <person name="D'Agostino E.R."/>
            <person name="Pelaez J."/>
            <person name="Aguilar J.M."/>
            <person name="Haji D."/>
            <person name="Matsunaga T."/>
            <person name="Armstrong E.E."/>
            <person name="Zych M."/>
            <person name="Ogawa Y."/>
            <person name="Stamenkovic-Radak M."/>
            <person name="Jelic M."/>
            <person name="Veselinovic M.S."/>
            <person name="Tanaskovic M."/>
            <person name="Eric P."/>
            <person name="Gao J.J."/>
            <person name="Katoh T.K."/>
            <person name="Toda M.J."/>
            <person name="Watabe H."/>
            <person name="Watada M."/>
            <person name="Davis J.S."/>
            <person name="Moyle L.C."/>
            <person name="Manoli G."/>
            <person name="Bertolini E."/>
            <person name="Kostal V."/>
            <person name="Hawley R.S."/>
            <person name="Takahashi A."/>
            <person name="Jones C.D."/>
            <person name="Price D.K."/>
            <person name="Whiteman N."/>
            <person name="Kopp A."/>
            <person name="Matute D.R."/>
            <person name="Petrov D.A."/>
        </authorList>
    </citation>
    <scope>NUCLEOTIDE SEQUENCE [LARGE SCALE GENOMIC DNA]</scope>
</reference>
<feature type="domain" description="Peptidoglycan recognition protein family" evidence="6">
    <location>
        <begin position="207"/>
        <end position="349"/>
    </location>
</feature>
<keyword evidence="8" id="KW-1185">Reference proteome</keyword>
<organism evidence="7 8">
    <name type="scientific">Drosophila rhopaloa</name>
    <name type="common">Fruit fly</name>
    <dbReference type="NCBI Taxonomy" id="1041015"/>
    <lineage>
        <taxon>Eukaryota</taxon>
        <taxon>Metazoa</taxon>
        <taxon>Ecdysozoa</taxon>
        <taxon>Arthropoda</taxon>
        <taxon>Hexapoda</taxon>
        <taxon>Insecta</taxon>
        <taxon>Pterygota</taxon>
        <taxon>Neoptera</taxon>
        <taxon>Endopterygota</taxon>
        <taxon>Diptera</taxon>
        <taxon>Brachycera</taxon>
        <taxon>Muscomorpha</taxon>
        <taxon>Ephydroidea</taxon>
        <taxon>Drosophilidae</taxon>
        <taxon>Drosophila</taxon>
        <taxon>Sophophora</taxon>
    </lineage>
</organism>
<evidence type="ECO:0000256" key="4">
    <source>
        <dbReference type="SAM" id="SignalP"/>
    </source>
</evidence>